<dbReference type="SMART" id="SM00330">
    <property type="entry name" value="PIPKc"/>
    <property type="match status" value="1"/>
</dbReference>
<feature type="region of interest" description="Disordered" evidence="2">
    <location>
        <begin position="512"/>
        <end position="538"/>
    </location>
</feature>
<dbReference type="SUPFAM" id="SSF56104">
    <property type="entry name" value="SAICAR synthase-like"/>
    <property type="match status" value="1"/>
</dbReference>
<evidence type="ECO:0000256" key="2">
    <source>
        <dbReference type="SAM" id="MobiDB-lite"/>
    </source>
</evidence>
<keyword evidence="4" id="KW-1185">Reference proteome</keyword>
<evidence type="ECO:0000256" key="1">
    <source>
        <dbReference type="PROSITE-ProRule" id="PRU00781"/>
    </source>
</evidence>
<dbReference type="GO" id="GO:0046854">
    <property type="term" value="P:phosphatidylinositol phosphate biosynthetic process"/>
    <property type="evidence" value="ECO:0007669"/>
    <property type="project" value="TreeGrafter"/>
</dbReference>
<dbReference type="PANTHER" id="PTHR23086">
    <property type="entry name" value="PHOSPHATIDYLINOSITOL-4-PHOSPHATE 5-KINASE"/>
    <property type="match status" value="1"/>
</dbReference>
<dbReference type="GO" id="GO:0005886">
    <property type="term" value="C:plasma membrane"/>
    <property type="evidence" value="ECO:0007669"/>
    <property type="project" value="TreeGrafter"/>
</dbReference>
<proteinExistence type="predicted"/>
<sequence>MSAPSGSNDQSQQGAMTVIRPDELLTEVQFIEERSDDKDGGATTSKHKLKLGHRRIDKQGEVSYKRVPTNALMGAIQLGIANSIGSLANKAKRDILVQDFQVIENVAFPPDGSQTTPSHTYGDFRFKTYAPIAFRYFRELFNIKPADFLKSLCTESLKELSNPGASGSIFYVSSDDKFIIKTVQHKEAEFLRTLLPGYYLNLHQNPRTLLPKFFGLFCYQELKFKRFGNLKRSLGKNIRLLVMNNLLPQSITMHYKFDLKGSTYKRSASKSEREKKNPTRKDLDFNEEFKSGIILDAHTYDVLMDIIKRDCLVLESFKIMDYSLLMGVHNIDLELIDCCDSDADQCENSDCEESTKKEFRAAAKTEQWKSLQLDFNTSRGPYEEGGVPARNAKGERLLIFLGIIDILQSYKLFKRLEHTWKSVLHDGDSISVTNPTFYAERFQKYVQKKVFVPQRAIVDLNQAKHANKFKNFVSSFLAMKQTPARQQVRTRSATENVEDQPAIRLESEPMLTQRGNQERRSYYGNKSVNVQDPEKKKKVDRLFATNADDSTQKVFSHQTEV</sequence>
<name>A0A915CVV7_9BILA</name>
<dbReference type="WBParaSite" id="jg12909">
    <property type="protein sequence ID" value="jg12909"/>
    <property type="gene ID" value="jg12909"/>
</dbReference>
<reference evidence="5" key="1">
    <citation type="submission" date="2022-11" db="UniProtKB">
        <authorList>
            <consortium name="WormBaseParasite"/>
        </authorList>
    </citation>
    <scope>IDENTIFICATION</scope>
</reference>
<evidence type="ECO:0000313" key="4">
    <source>
        <dbReference type="Proteomes" id="UP000887574"/>
    </source>
</evidence>
<keyword evidence="1" id="KW-0418">Kinase</keyword>
<accession>A0A915CVV7</accession>
<dbReference type="CDD" id="cd17301">
    <property type="entry name" value="PIPKc_PIP5KI"/>
    <property type="match status" value="1"/>
</dbReference>
<evidence type="ECO:0000313" key="5">
    <source>
        <dbReference type="WBParaSite" id="jg12909"/>
    </source>
</evidence>
<feature type="domain" description="PIPK" evidence="3">
    <location>
        <begin position="68"/>
        <end position="450"/>
    </location>
</feature>
<dbReference type="Proteomes" id="UP000887574">
    <property type="component" value="Unplaced"/>
</dbReference>
<organism evidence="4 5">
    <name type="scientific">Ditylenchus dipsaci</name>
    <dbReference type="NCBI Taxonomy" id="166011"/>
    <lineage>
        <taxon>Eukaryota</taxon>
        <taxon>Metazoa</taxon>
        <taxon>Ecdysozoa</taxon>
        <taxon>Nematoda</taxon>
        <taxon>Chromadorea</taxon>
        <taxon>Rhabditida</taxon>
        <taxon>Tylenchina</taxon>
        <taxon>Tylenchomorpha</taxon>
        <taxon>Sphaerularioidea</taxon>
        <taxon>Anguinidae</taxon>
        <taxon>Anguininae</taxon>
        <taxon>Ditylenchus</taxon>
    </lineage>
</organism>
<dbReference type="Gene3D" id="3.30.810.10">
    <property type="entry name" value="2-Layer Sandwich"/>
    <property type="match status" value="1"/>
</dbReference>
<dbReference type="PROSITE" id="PS51455">
    <property type="entry name" value="PIPK"/>
    <property type="match status" value="1"/>
</dbReference>
<evidence type="ECO:0000259" key="3">
    <source>
        <dbReference type="PROSITE" id="PS51455"/>
    </source>
</evidence>
<protein>
    <submittedName>
        <fullName evidence="5">PIPK domain-containing protein</fullName>
    </submittedName>
</protein>
<dbReference type="Gene3D" id="3.30.800.10">
    <property type="entry name" value="Phosphatidylinositol Phosphate Kinase II Beta"/>
    <property type="match status" value="1"/>
</dbReference>
<keyword evidence="1" id="KW-0808">Transferase</keyword>
<dbReference type="Pfam" id="PF01504">
    <property type="entry name" value="PIP5K"/>
    <property type="match status" value="1"/>
</dbReference>
<dbReference type="AlphaFoldDB" id="A0A915CVV7"/>
<keyword evidence="1" id="KW-0547">Nucleotide-binding</keyword>
<dbReference type="GO" id="GO:0005524">
    <property type="term" value="F:ATP binding"/>
    <property type="evidence" value="ECO:0007669"/>
    <property type="project" value="UniProtKB-UniRule"/>
</dbReference>
<keyword evidence="1" id="KW-0067">ATP-binding</keyword>
<dbReference type="InterPro" id="IPR023610">
    <property type="entry name" value="PInositol-4/5-P-5/4-kinase"/>
</dbReference>
<feature type="region of interest" description="Disordered" evidence="2">
    <location>
        <begin position="32"/>
        <end position="52"/>
    </location>
</feature>
<dbReference type="GO" id="GO:0016308">
    <property type="term" value="F:1-phosphatidylinositol-4-phosphate 5-kinase activity"/>
    <property type="evidence" value="ECO:0007669"/>
    <property type="project" value="TreeGrafter"/>
</dbReference>
<dbReference type="InterPro" id="IPR027483">
    <property type="entry name" value="PInositol-4-P-4/5-kinase_C_sf"/>
</dbReference>
<dbReference type="InterPro" id="IPR002498">
    <property type="entry name" value="PInositol-4-P-4/5-kinase_core"/>
</dbReference>
<dbReference type="InterPro" id="IPR027484">
    <property type="entry name" value="PInositol-4-P-5-kinase_N"/>
</dbReference>
<dbReference type="PANTHER" id="PTHR23086:SF101">
    <property type="entry name" value="LP03320P-RELATED"/>
    <property type="match status" value="1"/>
</dbReference>